<gene>
    <name evidence="2" type="ORF">JMJ58_12135</name>
</gene>
<dbReference type="GeneID" id="62875885"/>
<feature type="region of interest" description="Disordered" evidence="1">
    <location>
        <begin position="30"/>
        <end position="50"/>
    </location>
</feature>
<dbReference type="OrthoDB" id="184040at2157"/>
<protein>
    <submittedName>
        <fullName evidence="2">Uncharacterized protein</fullName>
    </submittedName>
</protein>
<evidence type="ECO:0000313" key="2">
    <source>
        <dbReference type="EMBL" id="QRV13703.1"/>
    </source>
</evidence>
<name>A0A8T8DWV7_9EURY</name>
<accession>A0A8T8DWV7</accession>
<sequence length="50" mass="5315">MSDLVIGLIHAVNLLVEGVLRVYARVTDSEADANNEAGDERSTADADGDR</sequence>
<evidence type="ECO:0000256" key="1">
    <source>
        <dbReference type="SAM" id="MobiDB-lite"/>
    </source>
</evidence>
<dbReference type="KEGG" id="hsal:JMJ58_12135"/>
<organism evidence="2 3">
    <name type="scientific">Haloterrigena salifodinae</name>
    <dbReference type="NCBI Taxonomy" id="2675099"/>
    <lineage>
        <taxon>Archaea</taxon>
        <taxon>Methanobacteriati</taxon>
        <taxon>Methanobacteriota</taxon>
        <taxon>Stenosarchaea group</taxon>
        <taxon>Halobacteria</taxon>
        <taxon>Halobacteriales</taxon>
        <taxon>Natrialbaceae</taxon>
        <taxon>Haloterrigena</taxon>
    </lineage>
</organism>
<dbReference type="EMBL" id="CP069188">
    <property type="protein sequence ID" value="QRV13703.1"/>
    <property type="molecule type" value="Genomic_DNA"/>
</dbReference>
<dbReference type="Proteomes" id="UP000637819">
    <property type="component" value="Chromosome"/>
</dbReference>
<dbReference type="RefSeq" id="WP_204746683.1">
    <property type="nucleotide sequence ID" value="NZ_CP069188.1"/>
</dbReference>
<proteinExistence type="predicted"/>
<evidence type="ECO:0000313" key="3">
    <source>
        <dbReference type="Proteomes" id="UP000637819"/>
    </source>
</evidence>
<dbReference type="AlphaFoldDB" id="A0A8T8DWV7"/>
<feature type="compositionally biased region" description="Basic and acidic residues" evidence="1">
    <location>
        <begin position="38"/>
        <end position="50"/>
    </location>
</feature>
<keyword evidence="3" id="KW-1185">Reference proteome</keyword>
<reference evidence="2 3" key="1">
    <citation type="submission" date="2021-01" db="EMBL/GenBank/DDBJ databases">
        <title>Genome Sequence and Methylation Pattern of Haloterrigena salifodinae BOL5-1, An Extremely Halophilic Archaeon from a Bolivian Salt Mine.</title>
        <authorList>
            <person name="DasSarma P."/>
            <person name="Anton B.P."/>
            <person name="DasSarma S.L."/>
            <person name="von Ehrenheim H.A.L."/>
            <person name="Martinez F.L."/>
            <person name="Guzman D."/>
            <person name="Roberts R.J."/>
            <person name="DasSarma S."/>
        </authorList>
    </citation>
    <scope>NUCLEOTIDE SEQUENCE [LARGE SCALE GENOMIC DNA]</scope>
    <source>
        <strain evidence="2 3">BOL5-1</strain>
    </source>
</reference>